<accession>A0A9P1N746</accession>
<dbReference type="PANTHER" id="PTHR31720:SF4">
    <property type="entry name" value="SERPENTINE RECEPTOR, CLASS Z"/>
    <property type="match status" value="1"/>
</dbReference>
<evidence type="ECO:0000256" key="1">
    <source>
        <dbReference type="SAM" id="Phobius"/>
    </source>
</evidence>
<keyword evidence="1" id="KW-1133">Transmembrane helix</keyword>
<proteinExistence type="predicted"/>
<dbReference type="EMBL" id="CANHGI010000005">
    <property type="protein sequence ID" value="CAI5450521.1"/>
    <property type="molecule type" value="Genomic_DNA"/>
</dbReference>
<dbReference type="PANTHER" id="PTHR31720">
    <property type="entry name" value="SERPENTINE RECEPTOR, CLASS Z-RELATED"/>
    <property type="match status" value="1"/>
</dbReference>
<dbReference type="Proteomes" id="UP001152747">
    <property type="component" value="Unassembled WGS sequence"/>
</dbReference>
<feature type="transmembrane region" description="Helical" evidence="1">
    <location>
        <begin position="244"/>
        <end position="263"/>
    </location>
</feature>
<dbReference type="AlphaFoldDB" id="A0A9P1N746"/>
<comment type="caution">
    <text evidence="2">The sequence shown here is derived from an EMBL/GenBank/DDBJ whole genome shotgun (WGS) entry which is preliminary data.</text>
</comment>
<evidence type="ECO:0000313" key="2">
    <source>
        <dbReference type="EMBL" id="CAI5450521.1"/>
    </source>
</evidence>
<sequence>MEEDLNLTLSLPETILQHSFFFYHVILMFIYFSSVFIIFPIFIHFTRINREKDRNASIYPITYHLYQITIISQFMIIILASSIIIVILETYFKHTNIISFILLNLAIISSIIVYIFNLIVVPVQNLLIFFLAFQRFLVYFCPKSEKYLVPGEKRFKCIIKWLYSLSIFGNTLYGIKFILQFITSMHEQKLIFGTFWSIINSVVYITLDAFVMFSSIFYLSIFLHYRKITKNSTNYTKSHPEKAIFYQTLVLFCVKLLGVPMMYSAINNIFIFEDVQTSTLLNAIYYPLFITDILTTPIVFQITYIFCNKANLEVLLKMNFRNAKTWRMIFCGAELRKSQVENEYSLRTVSEVFEEA</sequence>
<dbReference type="InterPro" id="IPR018817">
    <property type="entry name" value="7TM_GPCR_serpentine_rcpt_Srz"/>
</dbReference>
<evidence type="ECO:0008006" key="4">
    <source>
        <dbReference type="Google" id="ProtNLM"/>
    </source>
</evidence>
<evidence type="ECO:0000313" key="3">
    <source>
        <dbReference type="Proteomes" id="UP001152747"/>
    </source>
</evidence>
<keyword evidence="3" id="KW-1185">Reference proteome</keyword>
<protein>
    <recommendedName>
        <fullName evidence="4">Serpentine receptor class gamma</fullName>
    </recommendedName>
</protein>
<feature type="transmembrane region" description="Helical" evidence="1">
    <location>
        <begin position="100"/>
        <end position="120"/>
    </location>
</feature>
<reference evidence="2" key="1">
    <citation type="submission" date="2022-11" db="EMBL/GenBank/DDBJ databases">
        <authorList>
            <person name="Kikuchi T."/>
        </authorList>
    </citation>
    <scope>NUCLEOTIDE SEQUENCE</scope>
    <source>
        <strain evidence="2">PS1010</strain>
    </source>
</reference>
<feature type="transmembrane region" description="Helical" evidence="1">
    <location>
        <begin position="202"/>
        <end position="223"/>
    </location>
</feature>
<feature type="transmembrane region" description="Helical" evidence="1">
    <location>
        <begin position="162"/>
        <end position="182"/>
    </location>
</feature>
<feature type="transmembrane region" description="Helical" evidence="1">
    <location>
        <begin position="21"/>
        <end position="45"/>
    </location>
</feature>
<gene>
    <name evidence="2" type="ORF">CAMP_LOCUS13158</name>
</gene>
<dbReference type="Pfam" id="PF10325">
    <property type="entry name" value="7TM_GPCR_Srz"/>
    <property type="match status" value="1"/>
</dbReference>
<organism evidence="2 3">
    <name type="scientific">Caenorhabditis angaria</name>
    <dbReference type="NCBI Taxonomy" id="860376"/>
    <lineage>
        <taxon>Eukaryota</taxon>
        <taxon>Metazoa</taxon>
        <taxon>Ecdysozoa</taxon>
        <taxon>Nematoda</taxon>
        <taxon>Chromadorea</taxon>
        <taxon>Rhabditida</taxon>
        <taxon>Rhabditina</taxon>
        <taxon>Rhabditomorpha</taxon>
        <taxon>Rhabditoidea</taxon>
        <taxon>Rhabditidae</taxon>
        <taxon>Peloderinae</taxon>
        <taxon>Caenorhabditis</taxon>
    </lineage>
</organism>
<feature type="transmembrane region" description="Helical" evidence="1">
    <location>
        <begin position="283"/>
        <end position="307"/>
    </location>
</feature>
<keyword evidence="1" id="KW-0812">Transmembrane</keyword>
<name>A0A9P1N746_9PELO</name>
<keyword evidence="1" id="KW-0472">Membrane</keyword>
<feature type="transmembrane region" description="Helical" evidence="1">
    <location>
        <begin position="65"/>
        <end position="88"/>
    </location>
</feature>